<feature type="compositionally biased region" description="Basic and acidic residues" evidence="2">
    <location>
        <begin position="11"/>
        <end position="22"/>
    </location>
</feature>
<evidence type="ECO:0000256" key="1">
    <source>
        <dbReference type="SAM" id="Coils"/>
    </source>
</evidence>
<feature type="region of interest" description="Disordered" evidence="2">
    <location>
        <begin position="774"/>
        <end position="796"/>
    </location>
</feature>
<feature type="compositionally biased region" description="Basic and acidic residues" evidence="2">
    <location>
        <begin position="239"/>
        <end position="248"/>
    </location>
</feature>
<feature type="compositionally biased region" description="Basic and acidic residues" evidence="2">
    <location>
        <begin position="127"/>
        <end position="138"/>
    </location>
</feature>
<dbReference type="InParanoid" id="K1XJN3"/>
<dbReference type="Proteomes" id="UP000006753">
    <property type="component" value="Unassembled WGS sequence"/>
</dbReference>
<feature type="compositionally biased region" description="Low complexity" evidence="2">
    <location>
        <begin position="31"/>
        <end position="53"/>
    </location>
</feature>
<evidence type="ECO:0000313" key="3">
    <source>
        <dbReference type="EMBL" id="EKD20898.1"/>
    </source>
</evidence>
<keyword evidence="4" id="KW-1185">Reference proteome</keyword>
<protein>
    <submittedName>
        <fullName evidence="3">Uncharacterized protein</fullName>
    </submittedName>
</protein>
<feature type="compositionally biased region" description="Basic and acidic residues" evidence="2">
    <location>
        <begin position="268"/>
        <end position="282"/>
    </location>
</feature>
<feature type="compositionally biased region" description="Basic residues" evidence="2">
    <location>
        <begin position="115"/>
        <end position="124"/>
    </location>
</feature>
<name>K1XJN3_MARBU</name>
<feature type="compositionally biased region" description="Polar residues" evidence="2">
    <location>
        <begin position="88"/>
        <end position="107"/>
    </location>
</feature>
<feature type="region of interest" description="Disordered" evidence="2">
    <location>
        <begin position="233"/>
        <end position="282"/>
    </location>
</feature>
<feature type="region of interest" description="Disordered" evidence="2">
    <location>
        <begin position="1"/>
        <end position="189"/>
    </location>
</feature>
<dbReference type="STRING" id="1072389.K1XJN3"/>
<proteinExistence type="predicted"/>
<keyword evidence="1" id="KW-0175">Coiled coil</keyword>
<evidence type="ECO:0000313" key="4">
    <source>
        <dbReference type="Proteomes" id="UP000006753"/>
    </source>
</evidence>
<feature type="region of interest" description="Disordered" evidence="2">
    <location>
        <begin position="298"/>
        <end position="335"/>
    </location>
</feature>
<reference evidence="3 4" key="1">
    <citation type="journal article" date="2012" name="BMC Genomics">
        <title>Sequencing the genome of Marssonina brunnea reveals fungus-poplar co-evolution.</title>
        <authorList>
            <person name="Zhu S."/>
            <person name="Cao Y.-Z."/>
            <person name="Jiang C."/>
            <person name="Tan B.-Y."/>
            <person name="Wang Z."/>
            <person name="Feng S."/>
            <person name="Zhang L."/>
            <person name="Su X.-H."/>
            <person name="Brejova B."/>
            <person name="Vinar T."/>
            <person name="Xu M."/>
            <person name="Wang M.-X."/>
            <person name="Zhang S.-G."/>
            <person name="Huang M.-R."/>
            <person name="Wu R."/>
            <person name="Zhou Y."/>
        </authorList>
    </citation>
    <scope>NUCLEOTIDE SEQUENCE [LARGE SCALE GENOMIC DNA]</scope>
    <source>
        <strain evidence="3 4">MB_m1</strain>
    </source>
</reference>
<feature type="compositionally biased region" description="Acidic residues" evidence="2">
    <location>
        <begin position="303"/>
        <end position="315"/>
    </location>
</feature>
<evidence type="ECO:0000256" key="2">
    <source>
        <dbReference type="SAM" id="MobiDB-lite"/>
    </source>
</evidence>
<organism evidence="3 4">
    <name type="scientific">Marssonina brunnea f. sp. multigermtubi (strain MB_m1)</name>
    <name type="common">Marssonina leaf spot fungus</name>
    <dbReference type="NCBI Taxonomy" id="1072389"/>
    <lineage>
        <taxon>Eukaryota</taxon>
        <taxon>Fungi</taxon>
        <taxon>Dikarya</taxon>
        <taxon>Ascomycota</taxon>
        <taxon>Pezizomycotina</taxon>
        <taxon>Leotiomycetes</taxon>
        <taxon>Helotiales</taxon>
        <taxon>Drepanopezizaceae</taxon>
        <taxon>Drepanopeziza</taxon>
    </lineage>
</organism>
<dbReference type="HOGENOM" id="CLU_278734_0_0_1"/>
<feature type="compositionally biased region" description="Polar residues" evidence="2">
    <location>
        <begin position="140"/>
        <end position="149"/>
    </location>
</feature>
<dbReference type="KEGG" id="mbe:MBM_00011"/>
<dbReference type="EMBL" id="JH921428">
    <property type="protein sequence ID" value="EKD20898.1"/>
    <property type="molecule type" value="Genomic_DNA"/>
</dbReference>
<dbReference type="AlphaFoldDB" id="K1XJN3"/>
<feature type="compositionally biased region" description="Polar residues" evidence="2">
    <location>
        <begin position="1"/>
        <end position="10"/>
    </location>
</feature>
<feature type="coiled-coil region" evidence="1">
    <location>
        <begin position="673"/>
        <end position="713"/>
    </location>
</feature>
<feature type="coiled-coil region" evidence="1">
    <location>
        <begin position="913"/>
        <end position="959"/>
    </location>
</feature>
<accession>K1XJN3</accession>
<feature type="coiled-coil region" evidence="1">
    <location>
        <begin position="414"/>
        <end position="639"/>
    </location>
</feature>
<gene>
    <name evidence="3" type="ORF">MBM_00011</name>
</gene>
<feature type="compositionally biased region" description="Low complexity" evidence="2">
    <location>
        <begin position="158"/>
        <end position="172"/>
    </location>
</feature>
<sequence>MAGNTPPQNSGREDPKGEKADHDDDDLSPRAAASVFSTANNNSNNNNNTLATASPPPPPPPSRSQHGALSILSERPHSAAAAAAAVQSDRTPSSPSDESKGTQTEKTVPSWLKAAYRKFPRKSSQKSQHDYEHDHDDQNESSIQVNNPSVLLPPRGPSPSSSASSAPPARDGAGSGSGSGDGNSRSGSMRIDALLGFRLRPAAGAGRPGDEFAPQEPLLVGMAMAGGDAGAGADCGGVGRREDAEWTERSPVGGSLAEATSLAGVGERGVELGEGGRREGHEEGVLEEMEEVRVMLRGGAGTEEGESEGEGEGDGEDKTGGPAGDGKVKPRKSVKREIPKEVIAIRQMLQANPGMATHPFAIQGEAAIEALLDDTFSPTHELNLRNVKLMALVQSQRSALDFQTVMEKQLRSEMREVYAANAELRGKLAAAEEQRGGDGDRDDAEKCQKKCRELEKRIEEMQAEINEYEDGNFMTEDDCAQMSADRDRRHQEDTEDLKADIEKGKREHSSLQNKFKELEKVHEQTKQELLVEKGSNSKVFREIKVNELKQANDKIEELEEENKRAIKAQEERFARREESLARHTQCVADADAQVRKLNEQHDAELVALRQKHLATEERIAALESQLKVANDVKDILARQMGSRTEAATAAQTALEKRIKDLELTLGNAGPAKVAELKRQIADLNDQASDIAALKAEVARLQRALEECEGEKKNKPDTDKSLQEQIKEVRRRARESIDKLYGQGEELSKRGVATDEQLVVYLEQQNKTLRNQNEALEEKAKTAGAGRTEEPVLDPTRVGYSPEAFEKYKSLAENVERMNAEIRTCRAEHRPKAEEINRAALEASKNMNAAWERKMELLRAAAKVKKDAEKAKSAEKRRKRRQWAERVLDKAEVYKQRAKDAATARAAIAAQGGLAEIKKQAGYLEEETKLLEAKAKVREAQEKQAALEADIKKLDEAREEDAKMLNPYKKWLADSKSRNTSLIAMEKLTKDIEELLDQSLPITHPERVQARVDSRYAYGWQQVNGAIYAINDALVKMQAKRALYGKQEGDCAAATESGNLAVRLATDFSKKFEDRKDPQLIARSALWAAIAQYYSGDGETAQKLLETVVPKHGLLRRWTAARLRKERKDTIRDL</sequence>
<dbReference type="OrthoDB" id="10468017at2759"/>